<name>A0A1A8Z1C3_PLAOA</name>
<dbReference type="Pfam" id="PF13181">
    <property type="entry name" value="TPR_8"/>
    <property type="match status" value="2"/>
</dbReference>
<dbReference type="EMBL" id="FLRD01000106">
    <property type="protein sequence ID" value="SBT37544.1"/>
    <property type="molecule type" value="Genomic_DNA"/>
</dbReference>
<evidence type="ECO:0000313" key="3">
    <source>
        <dbReference type="EMBL" id="SBT37544.1"/>
    </source>
</evidence>
<feature type="repeat" description="TPR" evidence="2">
    <location>
        <begin position="244"/>
        <end position="277"/>
    </location>
</feature>
<organism evidence="3 4">
    <name type="scientific">Plasmodium ovale wallikeri</name>
    <dbReference type="NCBI Taxonomy" id="864142"/>
    <lineage>
        <taxon>Eukaryota</taxon>
        <taxon>Sar</taxon>
        <taxon>Alveolata</taxon>
        <taxon>Apicomplexa</taxon>
        <taxon>Aconoidasida</taxon>
        <taxon>Haemosporida</taxon>
        <taxon>Plasmodiidae</taxon>
        <taxon>Plasmodium</taxon>
        <taxon>Plasmodium (Plasmodium)</taxon>
    </lineage>
</organism>
<dbReference type="SUPFAM" id="SSF48452">
    <property type="entry name" value="TPR-like"/>
    <property type="match status" value="1"/>
</dbReference>
<accession>A0A1A8Z1C3</accession>
<gene>
    <name evidence="3" type="ORF">POVWA1_036080</name>
</gene>
<dbReference type="InterPro" id="IPR019734">
    <property type="entry name" value="TPR_rpt"/>
</dbReference>
<feature type="repeat" description="TPR" evidence="2">
    <location>
        <begin position="177"/>
        <end position="210"/>
    </location>
</feature>
<reference evidence="4" key="1">
    <citation type="submission" date="2016-05" db="EMBL/GenBank/DDBJ databases">
        <authorList>
            <person name="Naeem Raeece"/>
        </authorList>
    </citation>
    <scope>NUCLEOTIDE SEQUENCE [LARGE SCALE GENOMIC DNA]</scope>
</reference>
<dbReference type="PROSITE" id="PS50005">
    <property type="entry name" value="TPR"/>
    <property type="match status" value="2"/>
</dbReference>
<dbReference type="GO" id="GO:0016567">
    <property type="term" value="P:protein ubiquitination"/>
    <property type="evidence" value="ECO:0007669"/>
    <property type="project" value="TreeGrafter"/>
</dbReference>
<keyword evidence="1 2" id="KW-0802">TPR repeat</keyword>
<keyword evidence="4" id="KW-1185">Reference proteome</keyword>
<evidence type="ECO:0000256" key="1">
    <source>
        <dbReference type="ARBA" id="ARBA00022803"/>
    </source>
</evidence>
<sequence>MYLHSFTGVMGGFSSKNYESYNYVSMKLLDGDKFESEEDVYFKEHDVQGIISKAREIRNCSYKESLELYFKALKVLKKLKDNNSRIYKNVVEFEIKPEDIANNKLFNAYKDNNCNHKKEQTVDNVSSYIHNDNKVIYLNKKIASLYNEIGDLFCIHDFIEKSLFYYDKACLYNPCKIEYMYKKGVLYQQMNNTAKSIDTFKLILSADPNHIPTLFSLGNLYRYIDCHIALSYFEAILKIEPNNTEVLSLIASCYNNLGKLNEAISYQNKAVQINPDNFNHKKFAQRLIEKKKKKKKKKKKAYSSYS</sequence>
<evidence type="ECO:0000313" key="4">
    <source>
        <dbReference type="Proteomes" id="UP000078555"/>
    </source>
</evidence>
<dbReference type="GO" id="GO:0031145">
    <property type="term" value="P:anaphase-promoting complex-dependent catabolic process"/>
    <property type="evidence" value="ECO:0007669"/>
    <property type="project" value="TreeGrafter"/>
</dbReference>
<protein>
    <submittedName>
        <fullName evidence="3">Uncharacterized protein</fullName>
    </submittedName>
</protein>
<dbReference type="GO" id="GO:0005680">
    <property type="term" value="C:anaphase-promoting complex"/>
    <property type="evidence" value="ECO:0007669"/>
    <property type="project" value="TreeGrafter"/>
</dbReference>
<dbReference type="Gene3D" id="1.25.40.10">
    <property type="entry name" value="Tetratricopeptide repeat domain"/>
    <property type="match status" value="2"/>
</dbReference>
<evidence type="ECO:0000256" key="2">
    <source>
        <dbReference type="PROSITE-ProRule" id="PRU00339"/>
    </source>
</evidence>
<dbReference type="Proteomes" id="UP000078555">
    <property type="component" value="Unassembled WGS sequence"/>
</dbReference>
<dbReference type="GO" id="GO:0051301">
    <property type="term" value="P:cell division"/>
    <property type="evidence" value="ECO:0007669"/>
    <property type="project" value="TreeGrafter"/>
</dbReference>
<dbReference type="PANTHER" id="PTHR12558:SF45">
    <property type="entry name" value="CHROMOSOME UNDETERMINED SCAFFOLD_12, WHOLE GENOME SHOTGUN SEQUENCE"/>
    <property type="match status" value="1"/>
</dbReference>
<dbReference type="InterPro" id="IPR011990">
    <property type="entry name" value="TPR-like_helical_dom_sf"/>
</dbReference>
<dbReference type="SMART" id="SM00028">
    <property type="entry name" value="TPR"/>
    <property type="match status" value="3"/>
</dbReference>
<proteinExistence type="predicted"/>
<dbReference type="GO" id="GO:0045842">
    <property type="term" value="P:positive regulation of mitotic metaphase/anaphase transition"/>
    <property type="evidence" value="ECO:0007669"/>
    <property type="project" value="TreeGrafter"/>
</dbReference>
<dbReference type="PANTHER" id="PTHR12558">
    <property type="entry name" value="CELL DIVISION CYCLE 16,23,27"/>
    <property type="match status" value="1"/>
</dbReference>
<dbReference type="AlphaFoldDB" id="A0A1A8Z1C3"/>